<feature type="chain" id="PRO_5009935660" evidence="1">
    <location>
        <begin position="27"/>
        <end position="188"/>
    </location>
</feature>
<accession>A0A1N6EHX0</accession>
<dbReference type="Proteomes" id="UP000184932">
    <property type="component" value="Unassembled WGS sequence"/>
</dbReference>
<dbReference type="AlphaFoldDB" id="A0A1N6EHX0"/>
<dbReference type="InterPro" id="IPR036365">
    <property type="entry name" value="PGBD-like_sf"/>
</dbReference>
<evidence type="ECO:0000313" key="4">
    <source>
        <dbReference type="Proteomes" id="UP000184932"/>
    </source>
</evidence>
<dbReference type="STRING" id="1217970.SAMN05444002_0799"/>
<organism evidence="3 4">
    <name type="scientific">Vannielia litorea</name>
    <dbReference type="NCBI Taxonomy" id="1217970"/>
    <lineage>
        <taxon>Bacteria</taxon>
        <taxon>Pseudomonadati</taxon>
        <taxon>Pseudomonadota</taxon>
        <taxon>Alphaproteobacteria</taxon>
        <taxon>Rhodobacterales</taxon>
        <taxon>Paracoccaceae</taxon>
        <taxon>Vannielia</taxon>
    </lineage>
</organism>
<dbReference type="Gene3D" id="1.10.101.10">
    <property type="entry name" value="PGBD-like superfamily/PGBD"/>
    <property type="match status" value="1"/>
</dbReference>
<sequence length="188" mass="20021">MTRQTTQRRPLGAALACGVLVLSACVQPPEVQKLSAPAAILTTTEAPTGATPGTCWGKETTPPETRTVIEPVLVQPAQIASDGTVMNPPIYRREPQQYITKPASHRWFETPCAADMTPEYIASVQRALAARGVYQSAATGEMDAKTRRAIRKFQAPQGLDSETLSLAAARTLGLAPALLPQDETAPEG</sequence>
<protein>
    <submittedName>
        <fullName evidence="3">Putative peptidoglycan binding domain-containing protein</fullName>
    </submittedName>
</protein>
<reference evidence="4" key="1">
    <citation type="submission" date="2016-11" db="EMBL/GenBank/DDBJ databases">
        <authorList>
            <person name="Varghese N."/>
            <person name="Submissions S."/>
        </authorList>
    </citation>
    <scope>NUCLEOTIDE SEQUENCE [LARGE SCALE GENOMIC DNA]</scope>
    <source>
        <strain evidence="4">DSM 29440</strain>
    </source>
</reference>
<dbReference type="InterPro" id="IPR036366">
    <property type="entry name" value="PGBDSf"/>
</dbReference>
<name>A0A1N6EHX0_9RHOB</name>
<dbReference type="SUPFAM" id="SSF47090">
    <property type="entry name" value="PGBD-like"/>
    <property type="match status" value="1"/>
</dbReference>
<dbReference type="PROSITE" id="PS51257">
    <property type="entry name" value="PROKAR_LIPOPROTEIN"/>
    <property type="match status" value="1"/>
</dbReference>
<feature type="signal peptide" evidence="1">
    <location>
        <begin position="1"/>
        <end position="26"/>
    </location>
</feature>
<keyword evidence="1" id="KW-0732">Signal</keyword>
<evidence type="ECO:0000256" key="1">
    <source>
        <dbReference type="SAM" id="SignalP"/>
    </source>
</evidence>
<keyword evidence="4" id="KW-1185">Reference proteome</keyword>
<dbReference type="RefSeq" id="WP_074254938.1">
    <property type="nucleotide sequence ID" value="NZ_FSRL01000001.1"/>
</dbReference>
<dbReference type="InterPro" id="IPR002477">
    <property type="entry name" value="Peptidoglycan-bd-like"/>
</dbReference>
<dbReference type="EMBL" id="FSRL01000001">
    <property type="protein sequence ID" value="SIN82561.1"/>
    <property type="molecule type" value="Genomic_DNA"/>
</dbReference>
<gene>
    <name evidence="3" type="ORF">SAMN05444002_0799</name>
</gene>
<dbReference type="Pfam" id="PF01471">
    <property type="entry name" value="PG_binding_1"/>
    <property type="match status" value="1"/>
</dbReference>
<feature type="domain" description="Peptidoglycan binding-like" evidence="2">
    <location>
        <begin position="121"/>
        <end position="160"/>
    </location>
</feature>
<proteinExistence type="predicted"/>
<evidence type="ECO:0000259" key="2">
    <source>
        <dbReference type="Pfam" id="PF01471"/>
    </source>
</evidence>
<evidence type="ECO:0000313" key="3">
    <source>
        <dbReference type="EMBL" id="SIN82561.1"/>
    </source>
</evidence>